<proteinExistence type="predicted"/>
<organism evidence="2 3">
    <name type="scientific">Anopheles quadriannulatus</name>
    <name type="common">Mosquito</name>
    <dbReference type="NCBI Taxonomy" id="34691"/>
    <lineage>
        <taxon>Eukaryota</taxon>
        <taxon>Metazoa</taxon>
        <taxon>Ecdysozoa</taxon>
        <taxon>Arthropoda</taxon>
        <taxon>Hexapoda</taxon>
        <taxon>Insecta</taxon>
        <taxon>Pterygota</taxon>
        <taxon>Neoptera</taxon>
        <taxon>Endopterygota</taxon>
        <taxon>Diptera</taxon>
        <taxon>Nematocera</taxon>
        <taxon>Culicoidea</taxon>
        <taxon>Culicidae</taxon>
        <taxon>Anophelinae</taxon>
        <taxon>Anopheles</taxon>
    </lineage>
</organism>
<keyword evidence="1" id="KW-0812">Transmembrane</keyword>
<feature type="transmembrane region" description="Helical" evidence="1">
    <location>
        <begin position="6"/>
        <end position="29"/>
    </location>
</feature>
<reference evidence="2" key="1">
    <citation type="submission" date="2020-05" db="UniProtKB">
        <authorList>
            <consortium name="EnsemblMetazoa"/>
        </authorList>
    </citation>
    <scope>IDENTIFICATION</scope>
    <source>
        <strain evidence="2">SANGQUA</strain>
    </source>
</reference>
<accession>A0A182XT42</accession>
<evidence type="ECO:0000313" key="3">
    <source>
        <dbReference type="Proteomes" id="UP000076407"/>
    </source>
</evidence>
<protein>
    <submittedName>
        <fullName evidence="2">Uncharacterized protein</fullName>
    </submittedName>
</protein>
<evidence type="ECO:0000256" key="1">
    <source>
        <dbReference type="SAM" id="Phobius"/>
    </source>
</evidence>
<evidence type="ECO:0000313" key="2">
    <source>
        <dbReference type="EnsemblMetazoa" id="AQUA014992-PA"/>
    </source>
</evidence>
<dbReference type="EnsemblMetazoa" id="AQUA014992-RA">
    <property type="protein sequence ID" value="AQUA014992-PA"/>
    <property type="gene ID" value="AQUA014992"/>
</dbReference>
<dbReference type="Proteomes" id="UP000076407">
    <property type="component" value="Unassembled WGS sequence"/>
</dbReference>
<name>A0A182XT42_ANOQN</name>
<dbReference type="AlphaFoldDB" id="A0A182XT42"/>
<sequence length="54" mass="6318">MSCCVGFGLFYCFIFLSMIESLLQIVFIAKQNKNGHRLYSKMKRDLNRNATRIP</sequence>
<keyword evidence="1" id="KW-0472">Membrane</keyword>
<dbReference type="VEuPathDB" id="VectorBase:AQUA014992"/>
<keyword evidence="3" id="KW-1185">Reference proteome</keyword>
<keyword evidence="1" id="KW-1133">Transmembrane helix</keyword>